<keyword evidence="4" id="KW-1185">Reference proteome</keyword>
<proteinExistence type="predicted"/>
<reference evidence="2 4" key="1">
    <citation type="submission" date="2019-10" db="EMBL/GenBank/DDBJ databases">
        <title>Assembly and Annotation for the nematode Trichostrongylus colubriformis.</title>
        <authorList>
            <person name="Martin J."/>
        </authorList>
    </citation>
    <scope>NUCLEOTIDE SEQUENCE [LARGE SCALE GENOMIC DNA]</scope>
    <source>
        <strain evidence="2">G859</strain>
        <tissue evidence="2">Whole worm</tissue>
    </source>
</reference>
<feature type="compositionally biased region" description="Polar residues" evidence="1">
    <location>
        <begin position="17"/>
        <end position="27"/>
    </location>
</feature>
<dbReference type="Proteomes" id="UP001331761">
    <property type="component" value="Unassembled WGS sequence"/>
</dbReference>
<sequence>MANSMSKERKTKLAPLNLSSESPTHVM</sequence>
<evidence type="ECO:0000313" key="2">
    <source>
        <dbReference type="EMBL" id="KAK5980349.1"/>
    </source>
</evidence>
<dbReference type="EMBL" id="WIXE01004811">
    <property type="protein sequence ID" value="KAK5982718.1"/>
    <property type="molecule type" value="Genomic_DNA"/>
</dbReference>
<dbReference type="AlphaFoldDB" id="A0AAN8FNU0"/>
<dbReference type="EMBL" id="WIXE01007528">
    <property type="protein sequence ID" value="KAK5980349.1"/>
    <property type="molecule type" value="Genomic_DNA"/>
</dbReference>
<evidence type="ECO:0000313" key="3">
    <source>
        <dbReference type="EMBL" id="KAK5982718.1"/>
    </source>
</evidence>
<name>A0AAN8FNU0_TRICO</name>
<organism evidence="2 4">
    <name type="scientific">Trichostrongylus colubriformis</name>
    <name type="common">Black scour worm</name>
    <dbReference type="NCBI Taxonomy" id="6319"/>
    <lineage>
        <taxon>Eukaryota</taxon>
        <taxon>Metazoa</taxon>
        <taxon>Ecdysozoa</taxon>
        <taxon>Nematoda</taxon>
        <taxon>Chromadorea</taxon>
        <taxon>Rhabditida</taxon>
        <taxon>Rhabditina</taxon>
        <taxon>Rhabditomorpha</taxon>
        <taxon>Strongyloidea</taxon>
        <taxon>Trichostrongylidae</taxon>
        <taxon>Trichostrongylus</taxon>
    </lineage>
</organism>
<protein>
    <submittedName>
        <fullName evidence="2">Uncharacterized protein</fullName>
    </submittedName>
</protein>
<accession>A0AAN8FNU0</accession>
<evidence type="ECO:0000256" key="1">
    <source>
        <dbReference type="SAM" id="MobiDB-lite"/>
    </source>
</evidence>
<evidence type="ECO:0000313" key="4">
    <source>
        <dbReference type="Proteomes" id="UP001331761"/>
    </source>
</evidence>
<gene>
    <name evidence="2" type="ORF">GCK32_015733</name>
    <name evidence="3" type="ORF">GCK32_022607</name>
</gene>
<comment type="caution">
    <text evidence="2">The sequence shown here is derived from an EMBL/GenBank/DDBJ whole genome shotgun (WGS) entry which is preliminary data.</text>
</comment>
<feature type="region of interest" description="Disordered" evidence="1">
    <location>
        <begin position="1"/>
        <end position="27"/>
    </location>
</feature>